<proteinExistence type="predicted"/>
<dbReference type="RefSeq" id="WP_163940444.1">
    <property type="nucleotide sequence ID" value="NZ_JAAIKC010000001.1"/>
</dbReference>
<dbReference type="SUPFAM" id="SSF53756">
    <property type="entry name" value="UDP-Glycosyltransferase/glycogen phosphorylase"/>
    <property type="match status" value="1"/>
</dbReference>
<dbReference type="Gene3D" id="3.40.50.2000">
    <property type="entry name" value="Glycogen Phosphorylase B"/>
    <property type="match status" value="2"/>
</dbReference>
<dbReference type="InterPro" id="IPR028098">
    <property type="entry name" value="Glyco_trans_4-like_N"/>
</dbReference>
<dbReference type="EMBL" id="JAAIKC010000001">
    <property type="protein sequence ID" value="NEW04724.1"/>
    <property type="molecule type" value="Genomic_DNA"/>
</dbReference>
<keyword evidence="3" id="KW-0808">Transferase</keyword>
<dbReference type="PANTHER" id="PTHR45947:SF3">
    <property type="entry name" value="SULFOQUINOVOSYL TRANSFERASE SQD2"/>
    <property type="match status" value="1"/>
</dbReference>
<gene>
    <name evidence="3" type="ORF">GK047_01650</name>
</gene>
<sequence length="375" mass="42881">MNKIKILHVVGKMDPGGIETLLMNIYRNIDRERYEFHFAVQYVDRGFYDSEIEELGGKILIQPHPRKGLRAFQEQFMSNVNNYGPYDAIHSHIFQFSGYVLKIAAQLQISVRICHSHTIMPQKRATFIRSLYRRYMRSLIFKHSTHMIGCSKSACESLFGNQCWQDARTELMANAINLSPYEQLPLERSGLRKRIGVTDPTLQVIGHIGRFSEEKNHRFLLETFALYVEHHPNTMLVLVGEGKLRKEMEGLAESLGIREQVAFLGIRKDIAEIIGAFDLFLLPSLYEGLGMVVIEAQAGGVPSIVSDHVPPEANLKLDMVQHLGLQPQVWVAGIARVMSHSSSSRPDWSTRYRALQKHGYDIHTNIQRLEKIYHA</sequence>
<dbReference type="InterPro" id="IPR050194">
    <property type="entry name" value="Glycosyltransferase_grp1"/>
</dbReference>
<name>A0A6G3ZSP2_9BACL</name>
<organism evidence="3">
    <name type="scientific">Paenibacillus sp. SYP-B3998</name>
    <dbReference type="NCBI Taxonomy" id="2678564"/>
    <lineage>
        <taxon>Bacteria</taxon>
        <taxon>Bacillati</taxon>
        <taxon>Bacillota</taxon>
        <taxon>Bacilli</taxon>
        <taxon>Bacillales</taxon>
        <taxon>Paenibacillaceae</taxon>
        <taxon>Paenibacillus</taxon>
    </lineage>
</organism>
<reference evidence="3" key="1">
    <citation type="submission" date="2020-02" db="EMBL/GenBank/DDBJ databases">
        <authorList>
            <person name="Shen X.-R."/>
            <person name="Zhang Y.-X."/>
        </authorList>
    </citation>
    <scope>NUCLEOTIDE SEQUENCE</scope>
    <source>
        <strain evidence="3">SYP-B3998</strain>
    </source>
</reference>
<evidence type="ECO:0000259" key="2">
    <source>
        <dbReference type="Pfam" id="PF13439"/>
    </source>
</evidence>
<accession>A0A6G3ZSP2</accession>
<evidence type="ECO:0000259" key="1">
    <source>
        <dbReference type="Pfam" id="PF00534"/>
    </source>
</evidence>
<dbReference type="InterPro" id="IPR001296">
    <property type="entry name" value="Glyco_trans_1"/>
</dbReference>
<feature type="domain" description="Glycosyltransferase subfamily 4-like N-terminal" evidence="2">
    <location>
        <begin position="15"/>
        <end position="178"/>
    </location>
</feature>
<dbReference type="Pfam" id="PF13439">
    <property type="entry name" value="Glyco_transf_4"/>
    <property type="match status" value="1"/>
</dbReference>
<dbReference type="GO" id="GO:0016757">
    <property type="term" value="F:glycosyltransferase activity"/>
    <property type="evidence" value="ECO:0007669"/>
    <property type="project" value="InterPro"/>
</dbReference>
<dbReference type="PANTHER" id="PTHR45947">
    <property type="entry name" value="SULFOQUINOVOSYL TRANSFERASE SQD2"/>
    <property type="match status" value="1"/>
</dbReference>
<evidence type="ECO:0000313" key="3">
    <source>
        <dbReference type="EMBL" id="NEW04724.1"/>
    </source>
</evidence>
<dbReference type="AlphaFoldDB" id="A0A6G3ZSP2"/>
<protein>
    <submittedName>
        <fullName evidence="3">Glycosyltransferase family 1 protein</fullName>
    </submittedName>
</protein>
<dbReference type="Pfam" id="PF00534">
    <property type="entry name" value="Glycos_transf_1"/>
    <property type="match status" value="1"/>
</dbReference>
<feature type="domain" description="Glycosyl transferase family 1" evidence="1">
    <location>
        <begin position="201"/>
        <end position="311"/>
    </location>
</feature>
<comment type="caution">
    <text evidence="3">The sequence shown here is derived from an EMBL/GenBank/DDBJ whole genome shotgun (WGS) entry which is preliminary data.</text>
</comment>